<dbReference type="Proteomes" id="UP000637632">
    <property type="component" value="Unassembled WGS sequence"/>
</dbReference>
<sequence length="212" mass="24432">MISSADLVNTVVKTLFTLAIDLLQTAQFITTATFRTQWHQQISIAIYTQAIRQHLLFNQIGMRMSFIMRKRSNPLLTRTVCGQPVFFFVFFPLDTRLFVLTLNQRRPICIRHALCFTLEFNRAIVVAAIRAECTADNNFARWQLNFPSDIPALLSLTKPLDLAIQYRMTFWEIVISLIDHLISANVFWRNHQPITSPLGSLRVFPISDGICK</sequence>
<dbReference type="RefSeq" id="WP_190478571.1">
    <property type="nucleotide sequence ID" value="NZ_JACOFT010000002.1"/>
</dbReference>
<protein>
    <submittedName>
        <fullName evidence="1">Uncharacterized protein</fullName>
    </submittedName>
</protein>
<evidence type="ECO:0000313" key="2">
    <source>
        <dbReference type="Proteomes" id="UP000637632"/>
    </source>
</evidence>
<gene>
    <name evidence="1" type="ORF">H8K26_07810</name>
</gene>
<keyword evidence="2" id="KW-1185">Reference proteome</keyword>
<evidence type="ECO:0000313" key="1">
    <source>
        <dbReference type="EMBL" id="MBC3811346.1"/>
    </source>
</evidence>
<name>A0ABR6XER3_9BURK</name>
<comment type="caution">
    <text evidence="1">The sequence shown here is derived from an EMBL/GenBank/DDBJ whole genome shotgun (WGS) entry which is preliminary data.</text>
</comment>
<accession>A0ABR6XER3</accession>
<reference evidence="1 2" key="1">
    <citation type="submission" date="2020-08" db="EMBL/GenBank/DDBJ databases">
        <title>Novel species isolated from subtropical streams in China.</title>
        <authorList>
            <person name="Lu H."/>
        </authorList>
    </citation>
    <scope>NUCLEOTIDE SEQUENCE [LARGE SCALE GENOMIC DNA]</scope>
    <source>
        <strain evidence="1 2">CCTCC AB 2015119</strain>
    </source>
</reference>
<proteinExistence type="predicted"/>
<organism evidence="1 2">
    <name type="scientific">Undibacterium aquatile</name>
    <dbReference type="NCBI Taxonomy" id="1537398"/>
    <lineage>
        <taxon>Bacteria</taxon>
        <taxon>Pseudomonadati</taxon>
        <taxon>Pseudomonadota</taxon>
        <taxon>Betaproteobacteria</taxon>
        <taxon>Burkholderiales</taxon>
        <taxon>Oxalobacteraceae</taxon>
        <taxon>Undibacterium</taxon>
    </lineage>
</organism>
<dbReference type="EMBL" id="JACOFT010000002">
    <property type="protein sequence ID" value="MBC3811346.1"/>
    <property type="molecule type" value="Genomic_DNA"/>
</dbReference>